<organism evidence="2 3">
    <name type="scientific">Gossypium klotzschianum</name>
    <dbReference type="NCBI Taxonomy" id="34286"/>
    <lineage>
        <taxon>Eukaryota</taxon>
        <taxon>Viridiplantae</taxon>
        <taxon>Streptophyta</taxon>
        <taxon>Embryophyta</taxon>
        <taxon>Tracheophyta</taxon>
        <taxon>Spermatophyta</taxon>
        <taxon>Magnoliopsida</taxon>
        <taxon>eudicotyledons</taxon>
        <taxon>Gunneridae</taxon>
        <taxon>Pentapetalae</taxon>
        <taxon>rosids</taxon>
        <taxon>malvids</taxon>
        <taxon>Malvales</taxon>
        <taxon>Malvaceae</taxon>
        <taxon>Malvoideae</taxon>
        <taxon>Gossypium</taxon>
    </lineage>
</organism>
<evidence type="ECO:0000313" key="2">
    <source>
        <dbReference type="EMBL" id="MBA0644296.1"/>
    </source>
</evidence>
<dbReference type="EMBL" id="JABFAB010000003">
    <property type="protein sequence ID" value="MBA0644296.1"/>
    <property type="molecule type" value="Genomic_DNA"/>
</dbReference>
<proteinExistence type="predicted"/>
<name>A0A7J8U1D6_9ROSI</name>
<dbReference type="InterPro" id="IPR052343">
    <property type="entry name" value="Retrotransposon-Effector_Assoc"/>
</dbReference>
<accession>A0A7J8U1D6</accession>
<protein>
    <recommendedName>
        <fullName evidence="4">DUF4283 domain-containing protein</fullName>
    </recommendedName>
</protein>
<evidence type="ECO:0000256" key="1">
    <source>
        <dbReference type="SAM" id="MobiDB-lite"/>
    </source>
</evidence>
<evidence type="ECO:0008006" key="4">
    <source>
        <dbReference type="Google" id="ProtNLM"/>
    </source>
</evidence>
<dbReference type="AlphaFoldDB" id="A0A7J8U1D6"/>
<gene>
    <name evidence="2" type="ORF">Goklo_028477</name>
</gene>
<dbReference type="PANTHER" id="PTHR46890:SF48">
    <property type="entry name" value="RNA-DIRECTED DNA POLYMERASE"/>
    <property type="match status" value="1"/>
</dbReference>
<sequence>MSKILVYGGGNNTSNKDRNTKKRDKVLGKGSSGSISEEEIEFQEGDITRTTVNEISGINFSKKIKQILVRDMATTVVVKLLGNNLAYYIIHNRIFSLYKPSHLFHLMDVENNYFLFKFQNKEDYEKYYYSLDSTTWTARGPLQMSNPGRNKRINLCPFDRSVMGYGGDKEKTTVALLDKEKSVDVPNREEVPDLIPYVDSSGVENGVIDGQSSPSKVGQVANIGPKEVHSVELTASIGPGLEGCHSGLKLGSSSKANVRGPSNLLKDCVMTVESRVLNSHFNLTFEGSIESTMKINPSILDLGRHSTVSSKENVIPNSLKDLENVTSEIGCASSKFPHIFRQYNREFKHDIVGLLDMRVSGGKKRKYLWGKLKMAIAGNGSSWMEIVDFNAHLSPCEEKGGQVSESRCSLFGDLMEHVELNDLAFKGENFGLMRNLPSSSFPKLEDGEFQFLSKPVSDEEIQFVLLDMGPLKAPGSDGFHALLFQSQWDRVGASIYAWVKKIFERESVDLDLNNTLIVLIPKVQNPENFSQFRPINLCLVLYKLGMKVVANRFKVIFPKIIG</sequence>
<reference evidence="2 3" key="1">
    <citation type="journal article" date="2019" name="Genome Biol. Evol.">
        <title>Insights into the evolution of the New World diploid cottons (Gossypium, subgenus Houzingenia) based on genome sequencing.</title>
        <authorList>
            <person name="Grover C.E."/>
            <person name="Arick M.A. 2nd"/>
            <person name="Thrash A."/>
            <person name="Conover J.L."/>
            <person name="Sanders W.S."/>
            <person name="Peterson D.G."/>
            <person name="Frelichowski J.E."/>
            <person name="Scheffler J.A."/>
            <person name="Scheffler B.E."/>
            <person name="Wendel J.F."/>
        </authorList>
    </citation>
    <scope>NUCLEOTIDE SEQUENCE [LARGE SCALE GENOMIC DNA]</scope>
    <source>
        <strain evidence="2">57</strain>
        <tissue evidence="2">Leaf</tissue>
    </source>
</reference>
<keyword evidence="3" id="KW-1185">Reference proteome</keyword>
<dbReference type="Proteomes" id="UP000593573">
    <property type="component" value="Unassembled WGS sequence"/>
</dbReference>
<dbReference type="PANTHER" id="PTHR46890">
    <property type="entry name" value="NON-LTR RETROLELEMENT REVERSE TRANSCRIPTASE-LIKE PROTEIN-RELATED"/>
    <property type="match status" value="1"/>
</dbReference>
<feature type="region of interest" description="Disordered" evidence="1">
    <location>
        <begin position="7"/>
        <end position="32"/>
    </location>
</feature>
<comment type="caution">
    <text evidence="2">The sequence shown here is derived from an EMBL/GenBank/DDBJ whole genome shotgun (WGS) entry which is preliminary data.</text>
</comment>
<dbReference type="OrthoDB" id="1002573at2759"/>
<evidence type="ECO:0000313" key="3">
    <source>
        <dbReference type="Proteomes" id="UP000593573"/>
    </source>
</evidence>